<dbReference type="EMBL" id="CAXKWB010041727">
    <property type="protein sequence ID" value="CAL4156866.1"/>
    <property type="molecule type" value="Genomic_DNA"/>
</dbReference>
<accession>A0AAV2S346</accession>
<evidence type="ECO:0000313" key="1">
    <source>
        <dbReference type="EMBL" id="CAL4156866.1"/>
    </source>
</evidence>
<feature type="non-terminal residue" evidence="1">
    <location>
        <position position="216"/>
    </location>
</feature>
<organism evidence="1 2">
    <name type="scientific">Meganyctiphanes norvegica</name>
    <name type="common">Northern krill</name>
    <name type="synonym">Thysanopoda norvegica</name>
    <dbReference type="NCBI Taxonomy" id="48144"/>
    <lineage>
        <taxon>Eukaryota</taxon>
        <taxon>Metazoa</taxon>
        <taxon>Ecdysozoa</taxon>
        <taxon>Arthropoda</taxon>
        <taxon>Crustacea</taxon>
        <taxon>Multicrustacea</taxon>
        <taxon>Malacostraca</taxon>
        <taxon>Eumalacostraca</taxon>
        <taxon>Eucarida</taxon>
        <taxon>Euphausiacea</taxon>
        <taxon>Euphausiidae</taxon>
        <taxon>Meganyctiphanes</taxon>
    </lineage>
</organism>
<proteinExistence type="predicted"/>
<protein>
    <submittedName>
        <fullName evidence="1">Uncharacterized protein</fullName>
    </submittedName>
</protein>
<dbReference type="AlphaFoldDB" id="A0AAV2S346"/>
<reference evidence="1 2" key="1">
    <citation type="submission" date="2024-05" db="EMBL/GenBank/DDBJ databases">
        <authorList>
            <person name="Wallberg A."/>
        </authorList>
    </citation>
    <scope>NUCLEOTIDE SEQUENCE [LARGE SCALE GENOMIC DNA]</scope>
</reference>
<feature type="non-terminal residue" evidence="1">
    <location>
        <position position="1"/>
    </location>
</feature>
<keyword evidence="2" id="KW-1185">Reference proteome</keyword>
<comment type="caution">
    <text evidence="1">The sequence shown here is derived from an EMBL/GenBank/DDBJ whole genome shotgun (WGS) entry which is preliminary data.</text>
</comment>
<name>A0AAV2S346_MEGNR</name>
<gene>
    <name evidence="1" type="ORF">MNOR_LOCUS31782</name>
</gene>
<sequence length="216" mass="24553">LDLKVEVRRNCELENIPCLQYNRNFCLIMVFEKEDVDVQKAASIVARLQPVNTSGIRDLCFQNSSYSYENICKLIESLKDAQVSISGSLKVWSSNFLGDEKVLDVIKIALENGLGGFLFYRSLDHDAEMPNLLIDQAQILKKLSLKIQDLKNMRDTSMRAVEAKKVYRQMLCIGSIKVKKNIGSDVRYGRIEARDGYLVMSDLHELTPDDATIILE</sequence>
<dbReference type="Proteomes" id="UP001497623">
    <property type="component" value="Unassembled WGS sequence"/>
</dbReference>
<evidence type="ECO:0000313" key="2">
    <source>
        <dbReference type="Proteomes" id="UP001497623"/>
    </source>
</evidence>